<dbReference type="SUPFAM" id="SSF53474">
    <property type="entry name" value="alpha/beta-Hydrolases"/>
    <property type="match status" value="1"/>
</dbReference>
<sequence length="337" mass="36329">MKKNWLLATLLATVAIALGTATTALASPPPHITPDHPGGVAAPHSPDGIPSNIEGPSMPSWTSAIRFAKKHPGAKVPGTNDFGCRPRKGTHPVVLIPGTSEDAFITWSYYGPRLKAAGFCAYTFNYNPETHPLVEAAETSGNIYSTAAFMAHFIDKVLKATRAQKVDLVGHSQGGGPLPRAYIKYYGGAKKVHHLVGLVPSNKGTSILGLENFLNAAGTPLSAIFNTAAEFRNLESLPQQLQDSVFLRELNADGMTVPGIKYTVIATRFDNRVFPWTNTFINEPRAKNIVIQGVCPLDLSAHTNIPYDPMTLQIVVNALDPQRAAPVTCTIRPFMPR</sequence>
<dbReference type="InterPro" id="IPR002918">
    <property type="entry name" value="Lipase_EstA/Esterase_EstB"/>
</dbReference>
<dbReference type="GO" id="GO:0016042">
    <property type="term" value="P:lipid catabolic process"/>
    <property type="evidence" value="ECO:0007669"/>
    <property type="project" value="InterPro"/>
</dbReference>
<evidence type="ECO:0000256" key="1">
    <source>
        <dbReference type="SAM" id="MobiDB-lite"/>
    </source>
</evidence>
<keyword evidence="2" id="KW-0732">Signal</keyword>
<dbReference type="RefSeq" id="WP_002528702.1">
    <property type="nucleotide sequence ID" value="NZ_AP024747.1"/>
</dbReference>
<gene>
    <name evidence="3" type="primary">aes_2</name>
    <name evidence="3" type="ORF">KB1_19410</name>
</gene>
<dbReference type="Pfam" id="PF01674">
    <property type="entry name" value="Lipase_2"/>
    <property type="match status" value="1"/>
</dbReference>
<dbReference type="Proteomes" id="UP000825072">
    <property type="component" value="Chromosome 1"/>
</dbReference>
<dbReference type="InterPro" id="IPR029058">
    <property type="entry name" value="AB_hydrolase_fold"/>
</dbReference>
<organism evidence="3 4">
    <name type="scientific">Cutibacterium modestum</name>
    <dbReference type="NCBI Taxonomy" id="2559073"/>
    <lineage>
        <taxon>Bacteria</taxon>
        <taxon>Bacillati</taxon>
        <taxon>Actinomycetota</taxon>
        <taxon>Actinomycetes</taxon>
        <taxon>Propionibacteriales</taxon>
        <taxon>Propionibacteriaceae</taxon>
        <taxon>Cutibacterium</taxon>
    </lineage>
</organism>
<dbReference type="Gene3D" id="3.40.50.1820">
    <property type="entry name" value="alpha/beta hydrolase"/>
    <property type="match status" value="1"/>
</dbReference>
<dbReference type="EMBL" id="AP024747">
    <property type="protein sequence ID" value="BCY25951.1"/>
    <property type="molecule type" value="Genomic_DNA"/>
</dbReference>
<feature type="signal peptide" evidence="2">
    <location>
        <begin position="1"/>
        <end position="26"/>
    </location>
</feature>
<feature type="chain" id="PRO_5042074148" evidence="2">
    <location>
        <begin position="27"/>
        <end position="337"/>
    </location>
</feature>
<protein>
    <submittedName>
        <fullName evidence="3">Lipase</fullName>
    </submittedName>
</protein>
<feature type="region of interest" description="Disordered" evidence="1">
    <location>
        <begin position="27"/>
        <end position="55"/>
    </location>
</feature>
<reference evidence="3" key="1">
    <citation type="submission" date="2021-06" db="EMBL/GenBank/DDBJ databases">
        <title>Genome sequence of Cutibacterium modestum strain KB17-24694.</title>
        <authorList>
            <person name="Dekio I."/>
            <person name="Asahina A."/>
            <person name="Nishida M."/>
        </authorList>
    </citation>
    <scope>NUCLEOTIDE SEQUENCE</scope>
    <source>
        <strain evidence="3">KB17-24694</strain>
    </source>
</reference>
<accession>A0AAD1KS04</accession>
<dbReference type="PANTHER" id="PTHR37574:SF1">
    <property type="entry name" value="LIPASE B"/>
    <property type="match status" value="1"/>
</dbReference>
<dbReference type="AlphaFoldDB" id="A0AAD1KS04"/>
<dbReference type="GO" id="GO:0016787">
    <property type="term" value="F:hydrolase activity"/>
    <property type="evidence" value="ECO:0007669"/>
    <property type="project" value="InterPro"/>
</dbReference>
<evidence type="ECO:0000313" key="4">
    <source>
        <dbReference type="Proteomes" id="UP000825072"/>
    </source>
</evidence>
<dbReference type="PANTHER" id="PTHR37574">
    <property type="entry name" value="LIPASE B"/>
    <property type="match status" value="1"/>
</dbReference>
<dbReference type="GeneID" id="92881155"/>
<name>A0AAD1KS04_9ACTN</name>
<evidence type="ECO:0000256" key="2">
    <source>
        <dbReference type="SAM" id="SignalP"/>
    </source>
</evidence>
<dbReference type="InterPro" id="IPR053228">
    <property type="entry name" value="Stereospecific_Lipase"/>
</dbReference>
<proteinExistence type="predicted"/>
<evidence type="ECO:0000313" key="3">
    <source>
        <dbReference type="EMBL" id="BCY25951.1"/>
    </source>
</evidence>